<dbReference type="Gene3D" id="3.40.50.1820">
    <property type="entry name" value="alpha/beta hydrolase"/>
    <property type="match status" value="1"/>
</dbReference>
<dbReference type="InterPro" id="IPR050300">
    <property type="entry name" value="GDXG_lipolytic_enzyme"/>
</dbReference>
<keyword evidence="1 4" id="KW-0378">Hydrolase</keyword>
<dbReference type="PANTHER" id="PTHR48081:SF13">
    <property type="entry name" value="ALPHA_BETA HYDROLASE"/>
    <property type="match status" value="1"/>
</dbReference>
<accession>A0ABX5XY54</accession>
<proteinExistence type="predicted"/>
<dbReference type="EC" id="3.1.1.1" evidence="4"/>
<dbReference type="RefSeq" id="WP_419580266.1">
    <property type="nucleotide sequence ID" value="NZ_CP036432.1"/>
</dbReference>
<evidence type="ECO:0000256" key="2">
    <source>
        <dbReference type="SAM" id="SignalP"/>
    </source>
</evidence>
<dbReference type="Pfam" id="PF20434">
    <property type="entry name" value="BD-FAE"/>
    <property type="match status" value="1"/>
</dbReference>
<evidence type="ECO:0000256" key="1">
    <source>
        <dbReference type="ARBA" id="ARBA00022801"/>
    </source>
</evidence>
<dbReference type="PANTHER" id="PTHR48081">
    <property type="entry name" value="AB HYDROLASE SUPERFAMILY PROTEIN C4A8.06C"/>
    <property type="match status" value="1"/>
</dbReference>
<dbReference type="EMBL" id="CP036432">
    <property type="protein sequence ID" value="QDV85621.1"/>
    <property type="molecule type" value="Genomic_DNA"/>
</dbReference>
<feature type="domain" description="BD-FAE-like" evidence="3">
    <location>
        <begin position="51"/>
        <end position="253"/>
    </location>
</feature>
<organism evidence="4 5">
    <name type="scientific">Stieleria magnilauensis</name>
    <dbReference type="NCBI Taxonomy" id="2527963"/>
    <lineage>
        <taxon>Bacteria</taxon>
        <taxon>Pseudomonadati</taxon>
        <taxon>Planctomycetota</taxon>
        <taxon>Planctomycetia</taxon>
        <taxon>Pirellulales</taxon>
        <taxon>Pirellulaceae</taxon>
        <taxon>Stieleria</taxon>
    </lineage>
</organism>
<dbReference type="Proteomes" id="UP000318081">
    <property type="component" value="Chromosome"/>
</dbReference>
<dbReference type="InterPro" id="IPR049492">
    <property type="entry name" value="BD-FAE-like_dom"/>
</dbReference>
<evidence type="ECO:0000259" key="3">
    <source>
        <dbReference type="Pfam" id="PF20434"/>
    </source>
</evidence>
<gene>
    <name evidence="4" type="primary">nlhH_4</name>
    <name evidence="4" type="ORF">TBK1r_46360</name>
</gene>
<evidence type="ECO:0000313" key="4">
    <source>
        <dbReference type="EMBL" id="QDV85621.1"/>
    </source>
</evidence>
<dbReference type="InterPro" id="IPR029058">
    <property type="entry name" value="AB_hydrolase_fold"/>
</dbReference>
<name>A0ABX5XY54_9BACT</name>
<evidence type="ECO:0000313" key="5">
    <source>
        <dbReference type="Proteomes" id="UP000318081"/>
    </source>
</evidence>
<reference evidence="4 5" key="1">
    <citation type="submission" date="2019-02" db="EMBL/GenBank/DDBJ databases">
        <title>Deep-cultivation of Planctomycetes and their phenomic and genomic characterization uncovers novel biology.</title>
        <authorList>
            <person name="Wiegand S."/>
            <person name="Jogler M."/>
            <person name="Boedeker C."/>
            <person name="Pinto D."/>
            <person name="Vollmers J."/>
            <person name="Rivas-Marin E."/>
            <person name="Kohn T."/>
            <person name="Peeters S.H."/>
            <person name="Heuer A."/>
            <person name="Rast P."/>
            <person name="Oberbeckmann S."/>
            <person name="Bunk B."/>
            <person name="Jeske O."/>
            <person name="Meyerdierks A."/>
            <person name="Storesund J.E."/>
            <person name="Kallscheuer N."/>
            <person name="Luecker S."/>
            <person name="Lage O.M."/>
            <person name="Pohl T."/>
            <person name="Merkel B.J."/>
            <person name="Hornburger P."/>
            <person name="Mueller R.-W."/>
            <person name="Bruemmer F."/>
            <person name="Labrenz M."/>
            <person name="Spormann A.M."/>
            <person name="Op den Camp H."/>
            <person name="Overmann J."/>
            <person name="Amann R."/>
            <person name="Jetten M.S.M."/>
            <person name="Mascher T."/>
            <person name="Medema M.H."/>
            <person name="Devos D.P."/>
            <person name="Kaster A.-K."/>
            <person name="Ovreas L."/>
            <person name="Rohde M."/>
            <person name="Galperin M.Y."/>
            <person name="Jogler C."/>
        </authorList>
    </citation>
    <scope>NUCLEOTIDE SEQUENCE [LARGE SCALE GENOMIC DNA]</scope>
    <source>
        <strain evidence="4 5">TBK1r</strain>
    </source>
</reference>
<sequence>MRISCPMRPRFLSMMLVACCVSVSLSRHTRADDFTVVKGLHFSKATASLTLDLYVPQASADRSPCVIVIQGGGFRPQNGQRFKPFAEHLAKHGFAAALISYRGSPEHRHRDTLADVKASVRFIREVADKYQIDAERIGATGRSAGGTLAALLAVTGEDDDPDSHIRAAVCFAGVFDFVSRFTQQEQLQLQPKAKNKLKTNGEWIGPAFSTEDPEWSAASAITHVDPSDPPILFLHSRDDSTVPWLQSRDMHRAMTDAGIAAEIRVYETGGHSVSPEDRNSLDDMVEFFRTRL</sequence>
<keyword evidence="5" id="KW-1185">Reference proteome</keyword>
<protein>
    <submittedName>
        <fullName evidence="4">Carboxylesterase NlhH</fullName>
        <ecNumber evidence="4">3.1.1.1</ecNumber>
    </submittedName>
</protein>
<feature type="signal peptide" evidence="2">
    <location>
        <begin position="1"/>
        <end position="31"/>
    </location>
</feature>
<dbReference type="SUPFAM" id="SSF53474">
    <property type="entry name" value="alpha/beta-Hydrolases"/>
    <property type="match status" value="1"/>
</dbReference>
<keyword evidence="2" id="KW-0732">Signal</keyword>
<dbReference type="GO" id="GO:0106435">
    <property type="term" value="F:carboxylesterase activity"/>
    <property type="evidence" value="ECO:0007669"/>
    <property type="project" value="UniProtKB-EC"/>
</dbReference>
<feature type="chain" id="PRO_5046129959" evidence="2">
    <location>
        <begin position="32"/>
        <end position="292"/>
    </location>
</feature>